<dbReference type="AlphaFoldDB" id="A0AA36JEQ1"/>
<feature type="domain" description="Helicase C-terminal" evidence="2">
    <location>
        <begin position="232"/>
        <end position="388"/>
    </location>
</feature>
<reference evidence="3" key="1">
    <citation type="submission" date="2023-08" db="EMBL/GenBank/DDBJ databases">
        <authorList>
            <person name="Chen Y."/>
            <person name="Shah S."/>
            <person name="Dougan E. K."/>
            <person name="Thang M."/>
            <person name="Chan C."/>
        </authorList>
    </citation>
    <scope>NUCLEOTIDE SEQUENCE</scope>
</reference>
<dbReference type="InterPro" id="IPR005114">
    <property type="entry name" value="Helicase_assoc"/>
</dbReference>
<sequence>MTRVRYTEQRIASWRQRAKAETASARTSCRARTREELRRWPHQVACLRRCRKFLERAAGSKRDFFVQMATGAGKSLVMADLLQEVVATGGRACVAVPKLDLMEQIARLLEEMLPGHKVRRVGTGWRADLGADVFVCARNSAWQLENLTLDLLLLDEAHHYEPGPEESSEEILGAHAKQVLSLPAKKRIFFSATLRLSSPDFDFGLRPAIAVGVIADYSVMVPVLSEGDPQPCLVELIKGLPLSRKVLAFCNTVQEARAFATLLNAADVPAGHYNGQTASARRKDVLRGFEDGGLRVLVTVDVLSEGVDLPAADTCLILDELGFVWDVRGHAWEQSFDKLQAYQADCGDLMVPWSYSSADDFRLGMWVNKQRTAKSQGKLSKEQVDRLNKLGFVWDAYRHAWEQGFDKLQDYQAEHGDLIVPCKYRSADGFCLGPWVNTQRTAKSRGKLSKEQVGRLNKLDFVWDAYRHAWEHGVDRLQAYQVEHGDLMVPWSYSSADGFRLGMWVNKQRTAKSQGKLSKEQVDRLNKLGFVWDARRNGRENAVDRLQAYQAEHGDLMVPWSYSSADGFRLGMWVNKQRTAKSQGKLSKEQVDRLNKLGFVWDAYRHAWEQGFDKLQDYQAEHGDLIVPCKYRSADGFCLGPWVNTQRTAKSRGKLSKEQVGRLNKLGFVWDVRGHAWEKVFDKLQAYQVEHGDLMVPWKYCSADGFRLGMWVSVQRTAKSQGKLSKEQVDRLNKLGFVWDAYRHAWEQGFEKLQAYQAEHDRLMVPCKYRSADGFRLGMWVDKQRTAKSQGKLSKEQVDRLNKLGFVWDAYRHAWEQGFDKLQDYQAEHGDLIVPCKYRSADGFCLGPWVNTQRTAKSRGTLSKEQVGRLNKLGFVWDVRGHAWEKGFDKPQAYQAEYGDLMVPRRYRSADGFWLGPWVNTQWTAKSRGKLSKEQVDRLNKLGFVWDARRHAGQRGFDKLQANHGAIQLPQC</sequence>
<dbReference type="SUPFAM" id="SSF52540">
    <property type="entry name" value="P-loop containing nucleoside triphosphate hydrolases"/>
    <property type="match status" value="1"/>
</dbReference>
<dbReference type="Gene3D" id="6.10.140.530">
    <property type="match status" value="9"/>
</dbReference>
<name>A0AA36JEQ1_9DINO</name>
<dbReference type="InterPro" id="IPR006935">
    <property type="entry name" value="Helicase/UvrB_N"/>
</dbReference>
<proteinExistence type="predicted"/>
<dbReference type="Gene3D" id="3.40.50.300">
    <property type="entry name" value="P-loop containing nucleotide triphosphate hydrolases"/>
    <property type="match status" value="2"/>
</dbReference>
<dbReference type="GO" id="GO:0016787">
    <property type="term" value="F:hydrolase activity"/>
    <property type="evidence" value="ECO:0007669"/>
    <property type="project" value="InterPro"/>
</dbReference>
<evidence type="ECO:0000313" key="4">
    <source>
        <dbReference type="Proteomes" id="UP001178507"/>
    </source>
</evidence>
<dbReference type="PANTHER" id="PTHR33418:SF1">
    <property type="entry name" value="HELICASE-ASSOCIATED DOMAIN-CONTAINING PROTEIN"/>
    <property type="match status" value="1"/>
</dbReference>
<gene>
    <name evidence="3" type="ORF">EVOR1521_LOCUS26753</name>
</gene>
<evidence type="ECO:0008006" key="5">
    <source>
        <dbReference type="Google" id="ProtNLM"/>
    </source>
</evidence>
<dbReference type="EMBL" id="CAUJNA010003533">
    <property type="protein sequence ID" value="CAJ1404277.1"/>
    <property type="molecule type" value="Genomic_DNA"/>
</dbReference>
<dbReference type="InterPro" id="IPR014001">
    <property type="entry name" value="Helicase_ATP-bd"/>
</dbReference>
<dbReference type="Pfam" id="PF00271">
    <property type="entry name" value="Helicase_C"/>
    <property type="match status" value="1"/>
</dbReference>
<dbReference type="GO" id="GO:0005524">
    <property type="term" value="F:ATP binding"/>
    <property type="evidence" value="ECO:0007669"/>
    <property type="project" value="InterPro"/>
</dbReference>
<keyword evidence="4" id="KW-1185">Reference proteome</keyword>
<organism evidence="3 4">
    <name type="scientific">Effrenium voratum</name>
    <dbReference type="NCBI Taxonomy" id="2562239"/>
    <lineage>
        <taxon>Eukaryota</taxon>
        <taxon>Sar</taxon>
        <taxon>Alveolata</taxon>
        <taxon>Dinophyceae</taxon>
        <taxon>Suessiales</taxon>
        <taxon>Symbiodiniaceae</taxon>
        <taxon>Effrenium</taxon>
    </lineage>
</organism>
<protein>
    <recommendedName>
        <fullName evidence="5">Helicase</fullName>
    </recommendedName>
</protein>
<evidence type="ECO:0000259" key="2">
    <source>
        <dbReference type="PROSITE" id="PS51194"/>
    </source>
</evidence>
<dbReference type="Pfam" id="PF03457">
    <property type="entry name" value="HA"/>
    <property type="match status" value="9"/>
</dbReference>
<dbReference type="InterPro" id="IPR001650">
    <property type="entry name" value="Helicase_C-like"/>
</dbReference>
<evidence type="ECO:0000313" key="3">
    <source>
        <dbReference type="EMBL" id="CAJ1404277.1"/>
    </source>
</evidence>
<comment type="caution">
    <text evidence="3">The sequence shown here is derived from an EMBL/GenBank/DDBJ whole genome shotgun (WGS) entry which is preliminary data.</text>
</comment>
<dbReference type="InterPro" id="IPR027417">
    <property type="entry name" value="P-loop_NTPase"/>
</dbReference>
<dbReference type="PROSITE" id="PS51194">
    <property type="entry name" value="HELICASE_CTER"/>
    <property type="match status" value="1"/>
</dbReference>
<dbReference type="GO" id="GO:0003677">
    <property type="term" value="F:DNA binding"/>
    <property type="evidence" value="ECO:0007669"/>
    <property type="project" value="InterPro"/>
</dbReference>
<accession>A0AA36JEQ1</accession>
<dbReference type="PANTHER" id="PTHR33418">
    <property type="entry name" value="HELICASE-ASSOCIATED"/>
    <property type="match status" value="1"/>
</dbReference>
<dbReference type="PROSITE" id="PS51192">
    <property type="entry name" value="HELICASE_ATP_BIND_1"/>
    <property type="match status" value="1"/>
</dbReference>
<evidence type="ECO:0000259" key="1">
    <source>
        <dbReference type="PROSITE" id="PS51192"/>
    </source>
</evidence>
<dbReference type="Pfam" id="PF04851">
    <property type="entry name" value="ResIII"/>
    <property type="match status" value="1"/>
</dbReference>
<dbReference type="SMART" id="SM00487">
    <property type="entry name" value="DEXDc"/>
    <property type="match status" value="1"/>
</dbReference>
<dbReference type="Proteomes" id="UP001178507">
    <property type="component" value="Unassembled WGS sequence"/>
</dbReference>
<feature type="domain" description="Helicase ATP-binding" evidence="1">
    <location>
        <begin position="55"/>
        <end position="212"/>
    </location>
</feature>